<dbReference type="EMBL" id="MU251261">
    <property type="protein sequence ID" value="KAG9252572.1"/>
    <property type="molecule type" value="Genomic_DNA"/>
</dbReference>
<dbReference type="RefSeq" id="XP_046116496.1">
    <property type="nucleotide sequence ID" value="XM_046266912.1"/>
</dbReference>
<dbReference type="AlphaFoldDB" id="A0A9P7ZIY6"/>
<proteinExistence type="predicted"/>
<dbReference type="PANTHER" id="PTHR31465:SF9">
    <property type="entry name" value="SPHINGOID LONG-CHAIN BASE TRANSPORTER RSB1"/>
    <property type="match status" value="1"/>
</dbReference>
<keyword evidence="3 5" id="KW-1133">Transmembrane helix</keyword>
<dbReference type="InterPro" id="IPR007568">
    <property type="entry name" value="RTA1"/>
</dbReference>
<evidence type="ECO:0000256" key="2">
    <source>
        <dbReference type="ARBA" id="ARBA00022692"/>
    </source>
</evidence>
<feature type="transmembrane region" description="Helical" evidence="5">
    <location>
        <begin position="43"/>
        <end position="65"/>
    </location>
</feature>
<evidence type="ECO:0000256" key="1">
    <source>
        <dbReference type="ARBA" id="ARBA00004141"/>
    </source>
</evidence>
<feature type="transmembrane region" description="Helical" evidence="5">
    <location>
        <begin position="143"/>
        <end position="168"/>
    </location>
</feature>
<evidence type="ECO:0000313" key="7">
    <source>
        <dbReference type="Proteomes" id="UP000887229"/>
    </source>
</evidence>
<dbReference type="PANTHER" id="PTHR31465">
    <property type="entry name" value="PROTEIN RTA1-RELATED"/>
    <property type="match status" value="1"/>
</dbReference>
<evidence type="ECO:0000256" key="3">
    <source>
        <dbReference type="ARBA" id="ARBA00022989"/>
    </source>
</evidence>
<accession>A0A9P7ZIY6</accession>
<keyword evidence="4 5" id="KW-0472">Membrane</keyword>
<evidence type="ECO:0000313" key="6">
    <source>
        <dbReference type="EMBL" id="KAG9252572.1"/>
    </source>
</evidence>
<dbReference type="OrthoDB" id="4521223at2759"/>
<keyword evidence="2 5" id="KW-0812">Transmembrane</keyword>
<feature type="transmembrane region" description="Helical" evidence="5">
    <location>
        <begin position="180"/>
        <end position="202"/>
    </location>
</feature>
<feature type="transmembrane region" description="Helical" evidence="5">
    <location>
        <begin position="72"/>
        <end position="92"/>
    </location>
</feature>
<dbReference type="GO" id="GO:0000324">
    <property type="term" value="C:fungal-type vacuole"/>
    <property type="evidence" value="ECO:0007669"/>
    <property type="project" value="TreeGrafter"/>
</dbReference>
<dbReference type="GeneID" id="70297815"/>
<protein>
    <submittedName>
        <fullName evidence="6">RTA1 like protein-domain-containing protein</fullName>
    </submittedName>
</protein>
<evidence type="ECO:0000256" key="4">
    <source>
        <dbReference type="ARBA" id="ARBA00023136"/>
    </source>
</evidence>
<dbReference type="Pfam" id="PF04479">
    <property type="entry name" value="RTA1"/>
    <property type="match status" value="1"/>
</dbReference>
<organism evidence="6 7">
    <name type="scientific">Emericellopsis atlantica</name>
    <dbReference type="NCBI Taxonomy" id="2614577"/>
    <lineage>
        <taxon>Eukaryota</taxon>
        <taxon>Fungi</taxon>
        <taxon>Dikarya</taxon>
        <taxon>Ascomycota</taxon>
        <taxon>Pezizomycotina</taxon>
        <taxon>Sordariomycetes</taxon>
        <taxon>Hypocreomycetidae</taxon>
        <taxon>Hypocreales</taxon>
        <taxon>Bionectriaceae</taxon>
        <taxon>Emericellopsis</taxon>
    </lineage>
</organism>
<comment type="caution">
    <text evidence="6">The sequence shown here is derived from an EMBL/GenBank/DDBJ whole genome shotgun (WGS) entry which is preliminary data.</text>
</comment>
<comment type="subcellular location">
    <subcellularLocation>
        <location evidence="1">Membrane</location>
        <topology evidence="1">Multi-pass membrane protein</topology>
    </subcellularLocation>
</comment>
<feature type="transmembrane region" description="Helical" evidence="5">
    <location>
        <begin position="255"/>
        <end position="274"/>
    </location>
</feature>
<feature type="transmembrane region" description="Helical" evidence="5">
    <location>
        <begin position="98"/>
        <end position="123"/>
    </location>
</feature>
<feature type="transmembrane region" description="Helical" evidence="5">
    <location>
        <begin position="214"/>
        <end position="240"/>
    </location>
</feature>
<sequence>MASNNTDWQGPPPPYIITFGRDSTCTLDLCPLEWSVYRYRPNLAANVIFVVAFAIIGIVHCFLGFHWKSPGFMTGMLLGCISSVIGYVGRIVLRTDPFAFEVFMIQIICLTIAPVFFTASIYVTLSKTIVLLAPELSRFRPQLLYWIFIPADIMCLALQAAGGAMSVLADNSQAGVDISLAGLILQVVVIIAFVAAFADYMLRYWRSGKMRAFGWRLGVFFIGLSASSIFILTRCIYRVFELKDGYDGDLITHEIPFIVLEGIIIVLASIALMWGHPEPLHRLATLPWNTDFLVFNSSDCAHNGIRSAFGHQNGSRQAPM</sequence>
<name>A0A9P7ZIY6_9HYPO</name>
<keyword evidence="7" id="KW-1185">Reference proteome</keyword>
<dbReference type="GO" id="GO:0005886">
    <property type="term" value="C:plasma membrane"/>
    <property type="evidence" value="ECO:0007669"/>
    <property type="project" value="TreeGrafter"/>
</dbReference>
<dbReference type="Proteomes" id="UP000887229">
    <property type="component" value="Unassembled WGS sequence"/>
</dbReference>
<gene>
    <name evidence="6" type="ORF">F5Z01DRAFT_744179</name>
</gene>
<reference evidence="6" key="1">
    <citation type="journal article" date="2021" name="IMA Fungus">
        <title>Genomic characterization of three marine fungi, including Emericellopsis atlantica sp. nov. with signatures of a generalist lifestyle and marine biomass degradation.</title>
        <authorList>
            <person name="Hagestad O.C."/>
            <person name="Hou L."/>
            <person name="Andersen J.H."/>
            <person name="Hansen E.H."/>
            <person name="Altermark B."/>
            <person name="Li C."/>
            <person name="Kuhnert E."/>
            <person name="Cox R.J."/>
            <person name="Crous P.W."/>
            <person name="Spatafora J.W."/>
            <person name="Lail K."/>
            <person name="Amirebrahimi M."/>
            <person name="Lipzen A."/>
            <person name="Pangilinan J."/>
            <person name="Andreopoulos W."/>
            <person name="Hayes R.D."/>
            <person name="Ng V."/>
            <person name="Grigoriev I.V."/>
            <person name="Jackson S.A."/>
            <person name="Sutton T.D.S."/>
            <person name="Dobson A.D.W."/>
            <person name="Rama T."/>
        </authorList>
    </citation>
    <scope>NUCLEOTIDE SEQUENCE</scope>
    <source>
        <strain evidence="6">TS7</strain>
    </source>
</reference>
<evidence type="ECO:0000256" key="5">
    <source>
        <dbReference type="SAM" id="Phobius"/>
    </source>
</evidence>